<reference evidence="2" key="1">
    <citation type="journal article" date="2021" name="Proc. Natl. Acad. Sci. U.S.A.">
        <title>A Catalog of Tens of Thousands of Viruses from Human Metagenomes Reveals Hidden Associations with Chronic Diseases.</title>
        <authorList>
            <person name="Tisza M.J."/>
            <person name="Buck C.B."/>
        </authorList>
    </citation>
    <scope>NUCLEOTIDE SEQUENCE</scope>
    <source>
        <strain evidence="2">Ct0cq5</strain>
    </source>
</reference>
<protein>
    <submittedName>
        <fullName evidence="2">Uncharacterized protein</fullName>
    </submittedName>
</protein>
<evidence type="ECO:0000256" key="1">
    <source>
        <dbReference type="SAM" id="Phobius"/>
    </source>
</evidence>
<keyword evidence="1" id="KW-0472">Membrane</keyword>
<feature type="transmembrane region" description="Helical" evidence="1">
    <location>
        <begin position="57"/>
        <end position="74"/>
    </location>
</feature>
<keyword evidence="1" id="KW-0812">Transmembrane</keyword>
<feature type="transmembrane region" description="Helical" evidence="1">
    <location>
        <begin position="17"/>
        <end position="37"/>
    </location>
</feature>
<keyword evidence="1" id="KW-1133">Transmembrane helix</keyword>
<organism evidence="2">
    <name type="scientific">Siphoviridae sp. ct0cq5</name>
    <dbReference type="NCBI Taxonomy" id="2825296"/>
    <lineage>
        <taxon>Viruses</taxon>
        <taxon>Duplodnaviria</taxon>
        <taxon>Heunggongvirae</taxon>
        <taxon>Uroviricota</taxon>
        <taxon>Caudoviricetes</taxon>
    </lineage>
</organism>
<sequence>MLNCNLNFKGEVNMRNLGWLLSLGGVALGVFALLMDVSVPVGDGSRVNNIGLMAERQNYLIVAAVLFIGGILLANKTKRNMPRNNYKAYDLSTINKDDFIKGDGSINLEEVRNFSIFLLEKHSGKSVSEITFMNMPLIERIAGEMPASLGKNFKSELERSLKANI</sequence>
<name>A0A8S5PJQ5_9CAUD</name>
<accession>A0A8S5PJQ5</accession>
<dbReference type="EMBL" id="BK015435">
    <property type="protein sequence ID" value="DAE06412.1"/>
    <property type="molecule type" value="Genomic_DNA"/>
</dbReference>
<evidence type="ECO:0000313" key="2">
    <source>
        <dbReference type="EMBL" id="DAE06412.1"/>
    </source>
</evidence>
<proteinExistence type="predicted"/>